<proteinExistence type="predicted"/>
<evidence type="ECO:0000256" key="1">
    <source>
        <dbReference type="SAM" id="MobiDB-lite"/>
    </source>
</evidence>
<organism evidence="2 3">
    <name type="scientific">Pleurodeles waltl</name>
    <name type="common">Iberian ribbed newt</name>
    <dbReference type="NCBI Taxonomy" id="8319"/>
    <lineage>
        <taxon>Eukaryota</taxon>
        <taxon>Metazoa</taxon>
        <taxon>Chordata</taxon>
        <taxon>Craniata</taxon>
        <taxon>Vertebrata</taxon>
        <taxon>Euteleostomi</taxon>
        <taxon>Amphibia</taxon>
        <taxon>Batrachia</taxon>
        <taxon>Caudata</taxon>
        <taxon>Salamandroidea</taxon>
        <taxon>Salamandridae</taxon>
        <taxon>Pleurodelinae</taxon>
        <taxon>Pleurodeles</taxon>
    </lineage>
</organism>
<accession>A0AAV7RET9</accession>
<protein>
    <submittedName>
        <fullName evidence="2">Uncharacterized protein</fullName>
    </submittedName>
</protein>
<evidence type="ECO:0000313" key="2">
    <source>
        <dbReference type="EMBL" id="KAJ1151326.1"/>
    </source>
</evidence>
<reference evidence="2" key="1">
    <citation type="journal article" date="2022" name="bioRxiv">
        <title>Sequencing and chromosome-scale assembly of the giantPleurodeles waltlgenome.</title>
        <authorList>
            <person name="Brown T."/>
            <person name="Elewa A."/>
            <person name="Iarovenko S."/>
            <person name="Subramanian E."/>
            <person name="Araus A.J."/>
            <person name="Petzold A."/>
            <person name="Susuki M."/>
            <person name="Suzuki K.-i.T."/>
            <person name="Hayashi T."/>
            <person name="Toyoda A."/>
            <person name="Oliveira C."/>
            <person name="Osipova E."/>
            <person name="Leigh N.D."/>
            <person name="Simon A."/>
            <person name="Yun M.H."/>
        </authorList>
    </citation>
    <scope>NUCLEOTIDE SEQUENCE</scope>
    <source>
        <strain evidence="2">20211129_DDA</strain>
        <tissue evidence="2">Liver</tissue>
    </source>
</reference>
<feature type="compositionally biased region" description="Basic and acidic residues" evidence="1">
    <location>
        <begin position="53"/>
        <end position="63"/>
    </location>
</feature>
<feature type="compositionally biased region" description="Basic and acidic residues" evidence="1">
    <location>
        <begin position="75"/>
        <end position="102"/>
    </location>
</feature>
<dbReference type="EMBL" id="JANPWB010000009">
    <property type="protein sequence ID" value="KAJ1151326.1"/>
    <property type="molecule type" value="Genomic_DNA"/>
</dbReference>
<dbReference type="AlphaFoldDB" id="A0AAV7RET9"/>
<name>A0AAV7RET9_PLEWA</name>
<dbReference type="Proteomes" id="UP001066276">
    <property type="component" value="Chromosome 5"/>
</dbReference>
<evidence type="ECO:0000313" key="3">
    <source>
        <dbReference type="Proteomes" id="UP001066276"/>
    </source>
</evidence>
<comment type="caution">
    <text evidence="2">The sequence shown here is derived from an EMBL/GenBank/DDBJ whole genome shotgun (WGS) entry which is preliminary data.</text>
</comment>
<feature type="region of interest" description="Disordered" evidence="1">
    <location>
        <begin position="53"/>
        <end position="138"/>
    </location>
</feature>
<sequence length="295" mass="33078">MGPVTPLYARVDNSRVQRIMVAQQCASKGQERDTGAQSNGVSLKVSKFAGREFIHLEPPKSPERNLLATPTRQAPADEHKNLDGKADQAHVEKSDSQDKEKSIFVAKPTLLANHPTQKSVASTPGKGEKKSLARNPHVPEEDTCFKDLLKTVDDNMLIPTWRYLDNEGPSLAITEHPQLSPLPRLRQAALRDSIPKRIPWVGMPQHSTSGIPPVLSIGSRPPIFPVTRQQTLTVRSLRQSKEKQQIPFSHNIRMKRNMVQLKHTHKSIDLNLPLLSPPFHSKSDKKNEILRLDFV</sequence>
<feature type="compositionally biased region" description="Basic and acidic residues" evidence="1">
    <location>
        <begin position="126"/>
        <end position="138"/>
    </location>
</feature>
<gene>
    <name evidence="2" type="ORF">NDU88_004109</name>
</gene>
<keyword evidence="3" id="KW-1185">Reference proteome</keyword>